<dbReference type="PATRIC" id="fig|1555112.3.peg.566"/>
<reference evidence="4" key="2">
    <citation type="journal article" date="2016" name="Int. J. Syst. Evol. Microbiol.">
        <title>Complete genome sequence and cell structure of Limnochorda pilosa, a Gram-negative spore-former within the phylum Firmicutes.</title>
        <authorList>
            <person name="Watanabe M."/>
            <person name="Kojima H."/>
            <person name="Fukui M."/>
        </authorList>
    </citation>
    <scope>NUCLEOTIDE SEQUENCE [LARGE SCALE GENOMIC DNA]</scope>
    <source>
        <strain evidence="4">HC45</strain>
    </source>
</reference>
<dbReference type="STRING" id="1555112.LIP_0544"/>
<dbReference type="SUPFAM" id="SSF53335">
    <property type="entry name" value="S-adenosyl-L-methionine-dependent methyltransferases"/>
    <property type="match status" value="1"/>
</dbReference>
<dbReference type="Gene3D" id="3.40.50.150">
    <property type="entry name" value="Vaccinia Virus protein VP39"/>
    <property type="match status" value="1"/>
</dbReference>
<dbReference type="InterPro" id="IPR050508">
    <property type="entry name" value="Methyltransf_Superfamily"/>
</dbReference>
<proteinExistence type="predicted"/>
<keyword evidence="3" id="KW-0489">Methyltransferase</keyword>
<dbReference type="PANTHER" id="PTHR42912">
    <property type="entry name" value="METHYLTRANSFERASE"/>
    <property type="match status" value="1"/>
</dbReference>
<evidence type="ECO:0000313" key="3">
    <source>
        <dbReference type="EMBL" id="BAS26401.1"/>
    </source>
</evidence>
<name>A0A0K2SH08_LIMPI</name>
<dbReference type="Proteomes" id="UP000065807">
    <property type="component" value="Chromosome"/>
</dbReference>
<reference evidence="4" key="1">
    <citation type="submission" date="2015-07" db="EMBL/GenBank/DDBJ databases">
        <title>Complete genome sequence and phylogenetic analysis of Limnochorda pilosa.</title>
        <authorList>
            <person name="Watanabe M."/>
            <person name="Kojima H."/>
            <person name="Fukui M."/>
        </authorList>
    </citation>
    <scope>NUCLEOTIDE SEQUENCE [LARGE SCALE GENOMIC DNA]</scope>
    <source>
        <strain evidence="4">HC45</strain>
    </source>
</reference>
<feature type="domain" description="Methyltransferase" evidence="2">
    <location>
        <begin position="78"/>
        <end position="222"/>
    </location>
</feature>
<dbReference type="CDD" id="cd02440">
    <property type="entry name" value="AdoMet_MTases"/>
    <property type="match status" value="1"/>
</dbReference>
<protein>
    <submittedName>
        <fullName evidence="3">Arsenite S-adenosylmethyltransferase</fullName>
    </submittedName>
</protein>
<evidence type="ECO:0000259" key="2">
    <source>
        <dbReference type="Pfam" id="PF13847"/>
    </source>
</evidence>
<gene>
    <name evidence="3" type="ORF">LIP_0544</name>
</gene>
<dbReference type="KEGG" id="lpil:LIP_0544"/>
<sequence length="253" mass="26764">MRLDRRRLETVRHYDRSAARAASRGRGRELQDQERSTQEIPMASGGCCSSSGCGCGGAPDEIPSWGCTLDPLFGDPAPGEVVLDLGCGTGRNAFEAARRVGPTGRVYGLDLSPTMLAEARRHRDRLGLSHVSFLQAPMEAVPLPDGSVDLVISDCVLNLSTDKPRVLREAFRVLRPGGRLAIADVVRTVPDPAEPESSEGWSACVDGAITADAYLALLAQAGFTEPSVEVLHGGGAGEAAPRVATAHVRARRA</sequence>
<keyword evidence="3" id="KW-0808">Transferase</keyword>
<dbReference type="InterPro" id="IPR025714">
    <property type="entry name" value="Methyltranfer_dom"/>
</dbReference>
<dbReference type="AlphaFoldDB" id="A0A0K2SH08"/>
<dbReference type="InterPro" id="IPR029063">
    <property type="entry name" value="SAM-dependent_MTases_sf"/>
</dbReference>
<evidence type="ECO:0000313" key="4">
    <source>
        <dbReference type="Proteomes" id="UP000065807"/>
    </source>
</evidence>
<dbReference type="Pfam" id="PF13847">
    <property type="entry name" value="Methyltransf_31"/>
    <property type="match status" value="1"/>
</dbReference>
<dbReference type="GO" id="GO:0008168">
    <property type="term" value="F:methyltransferase activity"/>
    <property type="evidence" value="ECO:0007669"/>
    <property type="project" value="UniProtKB-KW"/>
</dbReference>
<accession>A0A0K2SH08</accession>
<dbReference type="EMBL" id="AP014924">
    <property type="protein sequence ID" value="BAS26401.1"/>
    <property type="molecule type" value="Genomic_DNA"/>
</dbReference>
<evidence type="ECO:0000256" key="1">
    <source>
        <dbReference type="SAM" id="MobiDB-lite"/>
    </source>
</evidence>
<feature type="compositionally biased region" description="Basic and acidic residues" evidence="1">
    <location>
        <begin position="26"/>
        <end position="37"/>
    </location>
</feature>
<dbReference type="GO" id="GO:0032259">
    <property type="term" value="P:methylation"/>
    <property type="evidence" value="ECO:0007669"/>
    <property type="project" value="UniProtKB-KW"/>
</dbReference>
<organism evidence="3 4">
    <name type="scientific">Limnochorda pilosa</name>
    <dbReference type="NCBI Taxonomy" id="1555112"/>
    <lineage>
        <taxon>Bacteria</taxon>
        <taxon>Bacillati</taxon>
        <taxon>Bacillota</taxon>
        <taxon>Limnochordia</taxon>
        <taxon>Limnochordales</taxon>
        <taxon>Limnochordaceae</taxon>
        <taxon>Limnochorda</taxon>
    </lineage>
</organism>
<feature type="region of interest" description="Disordered" evidence="1">
    <location>
        <begin position="14"/>
        <end position="43"/>
    </location>
</feature>
<keyword evidence="4" id="KW-1185">Reference proteome</keyword>
<dbReference type="PANTHER" id="PTHR42912:SF93">
    <property type="entry name" value="N6-ADENOSINE-METHYLTRANSFERASE TMT1A"/>
    <property type="match status" value="1"/>
</dbReference>